<evidence type="ECO:0000313" key="1">
    <source>
        <dbReference type="EMBL" id="CAA3005861.1"/>
    </source>
</evidence>
<keyword evidence="1" id="KW-0547">Nucleotide-binding</keyword>
<dbReference type="Proteomes" id="UP000594638">
    <property type="component" value="Unassembled WGS sequence"/>
</dbReference>
<dbReference type="OrthoDB" id="1829424at2759"/>
<accession>A0A8S0TK74</accession>
<keyword evidence="1" id="KW-0378">Hydrolase</keyword>
<dbReference type="AlphaFoldDB" id="A0A8S0TK74"/>
<gene>
    <name evidence="1" type="ORF">OLEA9_A110964</name>
</gene>
<protein>
    <submittedName>
        <fullName evidence="1">ATP-dependent helicase BRM</fullName>
    </submittedName>
</protein>
<sequence length="190" mass="20825">MAAEIGCTERFATSCDSGFVDLFVASVGCMRIRLLLASLASSSFVDFSFATTMVGLSPYLLNLVQLLQPLQQQFLRTSGGKEALLAHQAGNVHGGANFSSASGSMQIPQQSRKFIDSGQHQASLNIPEQAFNRSQGFEQQMLNPIQQAYLQYAFQDAQQKPTVGWQSHHQMKPGMFGALGKDQEIYGWLI</sequence>
<comment type="caution">
    <text evidence="1">The sequence shown here is derived from an EMBL/GenBank/DDBJ whole genome shotgun (WGS) entry which is preliminary data.</text>
</comment>
<name>A0A8S0TK74_OLEEU</name>
<dbReference type="GO" id="GO:0004386">
    <property type="term" value="F:helicase activity"/>
    <property type="evidence" value="ECO:0007669"/>
    <property type="project" value="UniProtKB-KW"/>
</dbReference>
<dbReference type="Gramene" id="OE9A110964T1">
    <property type="protein sequence ID" value="OE9A110964C1"/>
    <property type="gene ID" value="OE9A110964"/>
</dbReference>
<keyword evidence="1" id="KW-0347">Helicase</keyword>
<organism evidence="1 2">
    <name type="scientific">Olea europaea subsp. europaea</name>
    <dbReference type="NCBI Taxonomy" id="158383"/>
    <lineage>
        <taxon>Eukaryota</taxon>
        <taxon>Viridiplantae</taxon>
        <taxon>Streptophyta</taxon>
        <taxon>Embryophyta</taxon>
        <taxon>Tracheophyta</taxon>
        <taxon>Spermatophyta</taxon>
        <taxon>Magnoliopsida</taxon>
        <taxon>eudicotyledons</taxon>
        <taxon>Gunneridae</taxon>
        <taxon>Pentapetalae</taxon>
        <taxon>asterids</taxon>
        <taxon>lamiids</taxon>
        <taxon>Lamiales</taxon>
        <taxon>Oleaceae</taxon>
        <taxon>Oleeae</taxon>
        <taxon>Olea</taxon>
    </lineage>
</organism>
<keyword evidence="2" id="KW-1185">Reference proteome</keyword>
<reference evidence="1 2" key="1">
    <citation type="submission" date="2019-12" db="EMBL/GenBank/DDBJ databases">
        <authorList>
            <person name="Alioto T."/>
            <person name="Alioto T."/>
            <person name="Gomez Garrido J."/>
        </authorList>
    </citation>
    <scope>NUCLEOTIDE SEQUENCE [LARGE SCALE GENOMIC DNA]</scope>
</reference>
<keyword evidence="1" id="KW-0067">ATP-binding</keyword>
<proteinExistence type="predicted"/>
<evidence type="ECO:0000313" key="2">
    <source>
        <dbReference type="Proteomes" id="UP000594638"/>
    </source>
</evidence>
<dbReference type="EMBL" id="CACTIH010007253">
    <property type="protein sequence ID" value="CAA3005861.1"/>
    <property type="molecule type" value="Genomic_DNA"/>
</dbReference>